<evidence type="ECO:0000313" key="12">
    <source>
        <dbReference type="EMBL" id="CAH8364564.1"/>
    </source>
</evidence>
<feature type="domain" description="Fe2OG dioxygenase" evidence="11">
    <location>
        <begin position="199"/>
        <end position="299"/>
    </location>
</feature>
<comment type="pathway">
    <text evidence="7">Plant hormone biosynthesis; gibberellin biosynthesis.</text>
</comment>
<dbReference type="Proteomes" id="UP001642260">
    <property type="component" value="Unassembled WGS sequence"/>
</dbReference>
<evidence type="ECO:0000313" key="13">
    <source>
        <dbReference type="Proteomes" id="UP001642260"/>
    </source>
</evidence>
<dbReference type="AlphaFoldDB" id="A0ABC8L184"/>
<dbReference type="InterPro" id="IPR027443">
    <property type="entry name" value="IPNS-like_sf"/>
</dbReference>
<dbReference type="InterPro" id="IPR005123">
    <property type="entry name" value="Oxoglu/Fe-dep_dioxygenase_dom"/>
</dbReference>
<evidence type="ECO:0000259" key="11">
    <source>
        <dbReference type="PROSITE" id="PS51471"/>
    </source>
</evidence>
<dbReference type="GO" id="GO:0046872">
    <property type="term" value="F:metal ion binding"/>
    <property type="evidence" value="ECO:0007669"/>
    <property type="project" value="UniProtKB-KW"/>
</dbReference>
<keyword evidence="13" id="KW-1185">Reference proteome</keyword>
<organism evidence="12 13">
    <name type="scientific">Eruca vesicaria subsp. sativa</name>
    <name type="common">Garden rocket</name>
    <name type="synonym">Eruca sativa</name>
    <dbReference type="NCBI Taxonomy" id="29727"/>
    <lineage>
        <taxon>Eukaryota</taxon>
        <taxon>Viridiplantae</taxon>
        <taxon>Streptophyta</taxon>
        <taxon>Embryophyta</taxon>
        <taxon>Tracheophyta</taxon>
        <taxon>Spermatophyta</taxon>
        <taxon>Magnoliopsida</taxon>
        <taxon>eudicotyledons</taxon>
        <taxon>Gunneridae</taxon>
        <taxon>Pentapetalae</taxon>
        <taxon>rosids</taxon>
        <taxon>malvids</taxon>
        <taxon>Brassicales</taxon>
        <taxon>Brassicaceae</taxon>
        <taxon>Brassiceae</taxon>
        <taxon>Eruca</taxon>
    </lineage>
</organism>
<dbReference type="Pfam" id="PF03171">
    <property type="entry name" value="2OG-FeII_Oxy"/>
    <property type="match status" value="1"/>
</dbReference>
<evidence type="ECO:0000256" key="3">
    <source>
        <dbReference type="ARBA" id="ARBA00022723"/>
    </source>
</evidence>
<dbReference type="SUPFAM" id="SSF51197">
    <property type="entry name" value="Clavaminate synthase-like"/>
    <property type="match status" value="1"/>
</dbReference>
<sequence length="348" mass="38307">MPSITEEVSIGNLGSLQTLPDSFTWKLTAADSVLPPSSDAVKESIPIINLSDPDVTTLLGNACKTWGAFQIANHGVPQKLLDDIESLSKTFFDMPSERKLEAASSDKGAGGYGEPRISPFFEKKMWSEGLTIADASYRNQFLTIWPHDYTKYCGIIEEYKAEMEKLASRLLSTILASLGVSVEEIEWAQKGEKSVSKMGRGAIRLNHYPVCPEPEKAMGLAAHTDSCLLTILHQSNIGGLQVFKEESGWVTVEPIPGVLVVNIGDLFHILSNGKFPSVVHRARVNQTRSRISIAYLWGGPGGDVEISPISKIAGPRLYRPVTWSEYLRIKYEVFDKALDAIRIVNPTN</sequence>
<evidence type="ECO:0000256" key="1">
    <source>
        <dbReference type="ARBA" id="ARBA00001961"/>
    </source>
</evidence>
<dbReference type="Pfam" id="PF14226">
    <property type="entry name" value="DIOX_N"/>
    <property type="match status" value="1"/>
</dbReference>
<dbReference type="GO" id="GO:0016707">
    <property type="term" value="F:gibberellin 3-beta-dioxygenase activity"/>
    <property type="evidence" value="ECO:0007669"/>
    <property type="project" value="UniProtKB-EC"/>
</dbReference>
<dbReference type="GO" id="GO:0009686">
    <property type="term" value="P:gibberellin biosynthetic process"/>
    <property type="evidence" value="ECO:0007669"/>
    <property type="project" value="UniProtKB-ARBA"/>
</dbReference>
<evidence type="ECO:0000256" key="4">
    <source>
        <dbReference type="ARBA" id="ARBA00022964"/>
    </source>
</evidence>
<keyword evidence="6 10" id="KW-0408">Iron</keyword>
<dbReference type="FunFam" id="2.60.120.330:FF:000013">
    <property type="entry name" value="Gibberellin 3-beta-dioxygenase 1"/>
    <property type="match status" value="1"/>
</dbReference>
<accession>A0ABC8L184</accession>
<dbReference type="PANTHER" id="PTHR47990">
    <property type="entry name" value="2-OXOGLUTARATE (2OG) AND FE(II)-DEPENDENT OXYGENASE SUPERFAMILY PROTEIN-RELATED"/>
    <property type="match status" value="1"/>
</dbReference>
<evidence type="ECO:0000256" key="6">
    <source>
        <dbReference type="ARBA" id="ARBA00023004"/>
    </source>
</evidence>
<dbReference type="PRINTS" id="PR00682">
    <property type="entry name" value="IPNSYNTHASE"/>
</dbReference>
<evidence type="ECO:0000256" key="2">
    <source>
        <dbReference type="ARBA" id="ARBA00004972"/>
    </source>
</evidence>
<keyword evidence="3 10" id="KW-0479">Metal-binding</keyword>
<keyword evidence="5 10" id="KW-0560">Oxidoreductase</keyword>
<comment type="pathway">
    <text evidence="2">Hormone biosynthesis.</text>
</comment>
<name>A0ABC8L184_ERUVS</name>
<dbReference type="InterPro" id="IPR050231">
    <property type="entry name" value="Iron_ascorbate_oxido_reductase"/>
</dbReference>
<evidence type="ECO:0000256" key="8">
    <source>
        <dbReference type="ARBA" id="ARBA00061560"/>
    </source>
</evidence>
<evidence type="ECO:0000256" key="9">
    <source>
        <dbReference type="ARBA" id="ARBA00066695"/>
    </source>
</evidence>
<evidence type="ECO:0000256" key="5">
    <source>
        <dbReference type="ARBA" id="ARBA00023002"/>
    </source>
</evidence>
<evidence type="ECO:0000256" key="7">
    <source>
        <dbReference type="ARBA" id="ARBA00037909"/>
    </source>
</evidence>
<reference evidence="12 13" key="1">
    <citation type="submission" date="2022-03" db="EMBL/GenBank/DDBJ databases">
        <authorList>
            <person name="Macdonald S."/>
            <person name="Ahmed S."/>
            <person name="Newling K."/>
        </authorList>
    </citation>
    <scope>NUCLEOTIDE SEQUENCE [LARGE SCALE GENOMIC DNA]</scope>
</reference>
<dbReference type="EMBL" id="CAKOAT010386489">
    <property type="protein sequence ID" value="CAH8364564.1"/>
    <property type="molecule type" value="Genomic_DNA"/>
</dbReference>
<keyword evidence="4" id="KW-0223">Dioxygenase</keyword>
<dbReference type="InterPro" id="IPR026992">
    <property type="entry name" value="DIOX_N"/>
</dbReference>
<dbReference type="PROSITE" id="PS51471">
    <property type="entry name" value="FE2OG_OXY"/>
    <property type="match status" value="1"/>
</dbReference>
<comment type="similarity">
    <text evidence="8">Belongs to the iron/ascorbate-dependent oxidoreductase family. GA3OX subfamily.</text>
</comment>
<comment type="cofactor">
    <cofactor evidence="1">
        <name>L-ascorbate</name>
        <dbReference type="ChEBI" id="CHEBI:38290"/>
    </cofactor>
</comment>
<dbReference type="Gene3D" id="2.60.120.330">
    <property type="entry name" value="B-lactam Antibiotic, Isopenicillin N Synthase, Chain"/>
    <property type="match status" value="1"/>
</dbReference>
<comment type="caution">
    <text evidence="12">The sequence shown here is derived from an EMBL/GenBank/DDBJ whole genome shotgun (WGS) entry which is preliminary data.</text>
</comment>
<protein>
    <recommendedName>
        <fullName evidence="9">gibberellin 3beta-dioxygenase</fullName>
        <ecNumber evidence="9">1.14.11.15</ecNumber>
    </recommendedName>
</protein>
<dbReference type="EC" id="1.14.11.15" evidence="9"/>
<gene>
    <name evidence="12" type="ORF">ERUC_LOCUS30191</name>
</gene>
<proteinExistence type="inferred from homology"/>
<dbReference type="InterPro" id="IPR044861">
    <property type="entry name" value="IPNS-like_FE2OG_OXY"/>
</dbReference>
<evidence type="ECO:0000256" key="10">
    <source>
        <dbReference type="RuleBase" id="RU003682"/>
    </source>
</evidence>